<reference evidence="1 2" key="1">
    <citation type="submission" date="2018-06" db="EMBL/GenBank/DDBJ databases">
        <authorList>
            <consortium name="Pathogen Informatics"/>
            <person name="Doyle S."/>
        </authorList>
    </citation>
    <scope>NUCLEOTIDE SEQUENCE [LARGE SCALE GENOMIC DNA]</scope>
    <source>
        <strain evidence="1 2">NCTC13767</strain>
    </source>
</reference>
<name>A0A380K2B9_9STRE</name>
<dbReference type="AlphaFoldDB" id="A0A380K2B9"/>
<organism evidence="1 2">
    <name type="scientific">Streptococcus gallolyticus</name>
    <dbReference type="NCBI Taxonomy" id="315405"/>
    <lineage>
        <taxon>Bacteria</taxon>
        <taxon>Bacillati</taxon>
        <taxon>Bacillota</taxon>
        <taxon>Bacilli</taxon>
        <taxon>Lactobacillales</taxon>
        <taxon>Streptococcaceae</taxon>
        <taxon>Streptococcus</taxon>
    </lineage>
</organism>
<accession>A0A380K2B9</accession>
<evidence type="ECO:0000313" key="2">
    <source>
        <dbReference type="Proteomes" id="UP000254510"/>
    </source>
</evidence>
<protein>
    <submittedName>
        <fullName evidence="1">Uncharacterized protein</fullName>
    </submittedName>
</protein>
<gene>
    <name evidence="1" type="ORF">NCTC13767_00908</name>
</gene>
<dbReference type="Proteomes" id="UP000254510">
    <property type="component" value="Unassembled WGS sequence"/>
</dbReference>
<evidence type="ECO:0000313" key="1">
    <source>
        <dbReference type="EMBL" id="SUN58949.1"/>
    </source>
</evidence>
<sequence length="82" mass="9618">MKVAMQKFSTEYFNSIRSGDEVTAIIFGNKRGLKGTAIKPAQIQYPPFLRWLVEFEDGTTGTFESRYLVFWEDWLEYKGRIL</sequence>
<proteinExistence type="predicted"/>
<dbReference type="EMBL" id="UHFM01000006">
    <property type="protein sequence ID" value="SUN58949.1"/>
    <property type="molecule type" value="Genomic_DNA"/>
</dbReference>